<evidence type="ECO:0000313" key="4">
    <source>
        <dbReference type="Proteomes" id="UP000031552"/>
    </source>
</evidence>
<dbReference type="PANTHER" id="PTHR33734">
    <property type="entry name" value="LYSM DOMAIN-CONTAINING GPI-ANCHORED PROTEIN 2"/>
    <property type="match status" value="1"/>
</dbReference>
<dbReference type="InterPro" id="IPR036779">
    <property type="entry name" value="LysM_dom_sf"/>
</dbReference>
<dbReference type="OrthoDB" id="19145at2"/>
<evidence type="ECO:0000313" key="3">
    <source>
        <dbReference type="EMBL" id="CDR35073.1"/>
    </source>
</evidence>
<feature type="transmembrane region" description="Helical" evidence="1">
    <location>
        <begin position="6"/>
        <end position="26"/>
    </location>
</feature>
<dbReference type="GO" id="GO:0016798">
    <property type="term" value="F:hydrolase activity, acting on glycosyl bonds"/>
    <property type="evidence" value="ECO:0007669"/>
    <property type="project" value="UniProtKB-KW"/>
</dbReference>
<evidence type="ECO:0000256" key="1">
    <source>
        <dbReference type="SAM" id="Phobius"/>
    </source>
</evidence>
<dbReference type="EMBL" id="CCEJ010000012">
    <property type="protein sequence ID" value="CDR35073.1"/>
    <property type="molecule type" value="Genomic_DNA"/>
</dbReference>
<dbReference type="eggNOG" id="COG1388">
    <property type="taxonomic scope" value="Bacteria"/>
</dbReference>
<keyword evidence="3" id="KW-0326">Glycosidase</keyword>
<name>A0A090D3A2_9BACT</name>
<evidence type="ECO:0000259" key="2">
    <source>
        <dbReference type="PROSITE" id="PS51782"/>
    </source>
</evidence>
<comment type="caution">
    <text evidence="3">The sequence shown here is derived from an EMBL/GenBank/DDBJ whole genome shotgun (WGS) entry which is preliminary data.</text>
</comment>
<proteinExistence type="predicted"/>
<accession>A0A090D3A2</accession>
<gene>
    <name evidence="3" type="primary">nlpD</name>
    <name evidence="3" type="ORF">CSEC_2267</name>
</gene>
<dbReference type="AlphaFoldDB" id="A0A090D3A2"/>
<keyword evidence="1" id="KW-0472">Membrane</keyword>
<protein>
    <submittedName>
        <fullName evidence="3">Muramidase</fullName>
        <ecNumber evidence="3">3.2.1.-</ecNumber>
    </submittedName>
</protein>
<sequence>MTRRDIIIAAVIVNLGLLAVLFLLAGHFDETEEIQKEEIAEILLEKPRPILKEEHAPVFLAEENDADEVDAVLRDFAESIEAKHETERSFTLSRTEEDYKIEKKKPSENVTEITVKRGDVLSKIAKANGTSVSAIKKLNHLTSDRLQIGQTLQIPIASDKDIKRAETPSISQSEGSYYIVQSGDNPWKIAKKFDVSVNELLQMNNMDEKKARAIKPGDRIRVE</sequence>
<dbReference type="Gene3D" id="3.10.350.10">
    <property type="entry name" value="LysM domain"/>
    <property type="match status" value="2"/>
</dbReference>
<dbReference type="InterPro" id="IPR018392">
    <property type="entry name" value="LysM"/>
</dbReference>
<dbReference type="SUPFAM" id="SSF54106">
    <property type="entry name" value="LysM domain"/>
    <property type="match status" value="2"/>
</dbReference>
<dbReference type="EC" id="3.2.1.-" evidence="3"/>
<dbReference type="STRING" id="1437425.CSEC_2267"/>
<dbReference type="RefSeq" id="WP_041018621.1">
    <property type="nucleotide sequence ID" value="NZ_CCEJ010000012.1"/>
</dbReference>
<dbReference type="Proteomes" id="UP000031552">
    <property type="component" value="Unassembled WGS sequence"/>
</dbReference>
<keyword evidence="1" id="KW-0812">Transmembrane</keyword>
<keyword evidence="4" id="KW-1185">Reference proteome</keyword>
<feature type="domain" description="LysM" evidence="2">
    <location>
        <begin position="176"/>
        <end position="222"/>
    </location>
</feature>
<reference evidence="3" key="1">
    <citation type="submission" date="2013-12" db="EMBL/GenBank/DDBJ databases">
        <authorList>
            <person name="Linke B."/>
        </authorList>
    </citation>
    <scope>NUCLEOTIDE SEQUENCE [LARGE SCALE GENOMIC DNA]</scope>
    <source>
        <strain evidence="3">CRIB-18</strain>
    </source>
</reference>
<organism evidence="3 4">
    <name type="scientific">Candidatus Criblamydia sequanensis CRIB-18</name>
    <dbReference type="NCBI Taxonomy" id="1437425"/>
    <lineage>
        <taxon>Bacteria</taxon>
        <taxon>Pseudomonadati</taxon>
        <taxon>Chlamydiota</taxon>
        <taxon>Chlamydiia</taxon>
        <taxon>Parachlamydiales</taxon>
        <taxon>Candidatus Criblamydiaceae</taxon>
        <taxon>Candidatus Criblamydia</taxon>
    </lineage>
</organism>
<dbReference type="PANTHER" id="PTHR33734:SF22">
    <property type="entry name" value="MEMBRANE-BOUND LYTIC MUREIN TRANSGLYCOSYLASE D"/>
    <property type="match status" value="1"/>
</dbReference>
<dbReference type="GO" id="GO:0008932">
    <property type="term" value="F:lytic endotransglycosylase activity"/>
    <property type="evidence" value="ECO:0007669"/>
    <property type="project" value="TreeGrafter"/>
</dbReference>
<feature type="domain" description="LysM" evidence="2">
    <location>
        <begin position="111"/>
        <end position="154"/>
    </location>
</feature>
<dbReference type="PROSITE" id="PS51782">
    <property type="entry name" value="LYSM"/>
    <property type="match status" value="2"/>
</dbReference>
<dbReference type="SMART" id="SM00257">
    <property type="entry name" value="LysM"/>
    <property type="match status" value="2"/>
</dbReference>
<reference evidence="3" key="2">
    <citation type="submission" date="2014-09" db="EMBL/GenBank/DDBJ databases">
        <title>Criblamydia sequanensis harbors a mega-plasmid encoding arsenite resistance.</title>
        <authorList>
            <person name="Bertelli C."/>
            <person name="Goesmann A."/>
            <person name="Greub G."/>
        </authorList>
    </citation>
    <scope>NUCLEOTIDE SEQUENCE [LARGE SCALE GENOMIC DNA]</scope>
    <source>
        <strain evidence="3">CRIB-18</strain>
    </source>
</reference>
<dbReference type="CDD" id="cd00118">
    <property type="entry name" value="LysM"/>
    <property type="match status" value="2"/>
</dbReference>
<keyword evidence="3" id="KW-0378">Hydrolase</keyword>
<keyword evidence="1" id="KW-1133">Transmembrane helix</keyword>
<dbReference type="Pfam" id="PF01476">
    <property type="entry name" value="LysM"/>
    <property type="match status" value="2"/>
</dbReference>